<dbReference type="GO" id="GO:0004316">
    <property type="term" value="F:3-oxoacyl-[acyl-carrier-protein] reductase (NADPH) activity"/>
    <property type="evidence" value="ECO:0007669"/>
    <property type="project" value="UniProtKB-EC"/>
</dbReference>
<dbReference type="FunFam" id="3.40.50.720:FF:000084">
    <property type="entry name" value="Short-chain dehydrogenase reductase"/>
    <property type="match status" value="1"/>
</dbReference>
<proteinExistence type="inferred from homology"/>
<accession>A0AAU7AQA1</accession>
<dbReference type="InterPro" id="IPR020904">
    <property type="entry name" value="Sc_DH/Rdtase_CS"/>
</dbReference>
<dbReference type="PRINTS" id="PR00080">
    <property type="entry name" value="SDRFAMILY"/>
</dbReference>
<dbReference type="PROSITE" id="PS00061">
    <property type="entry name" value="ADH_SHORT"/>
    <property type="match status" value="1"/>
</dbReference>
<name>A0AAU7AQA1_9ACTN</name>
<dbReference type="SUPFAM" id="SSF51735">
    <property type="entry name" value="NAD(P)-binding Rossmann-fold domains"/>
    <property type="match status" value="1"/>
</dbReference>
<dbReference type="InterPro" id="IPR002347">
    <property type="entry name" value="SDR_fam"/>
</dbReference>
<evidence type="ECO:0000313" key="3">
    <source>
        <dbReference type="EMBL" id="XAY03744.1"/>
    </source>
</evidence>
<keyword evidence="2 3" id="KW-0560">Oxidoreductase</keyword>
<dbReference type="Pfam" id="PF13561">
    <property type="entry name" value="adh_short_C2"/>
    <property type="match status" value="1"/>
</dbReference>
<dbReference type="PRINTS" id="PR00081">
    <property type="entry name" value="GDHRDH"/>
</dbReference>
<gene>
    <name evidence="3" type="primary">fabG_1</name>
    <name evidence="3" type="ORF">DSM112329_00564</name>
</gene>
<dbReference type="PANTHER" id="PTHR24321:SF8">
    <property type="entry name" value="ESTRADIOL 17-BETA-DEHYDROGENASE 8-RELATED"/>
    <property type="match status" value="1"/>
</dbReference>
<protein>
    <submittedName>
        <fullName evidence="3">3-oxoacyl-[acyl-carrier-protein] reductase FabG</fullName>
        <ecNumber evidence="3">1.1.1.100</ecNumber>
    </submittedName>
</protein>
<evidence type="ECO:0000256" key="1">
    <source>
        <dbReference type="ARBA" id="ARBA00006484"/>
    </source>
</evidence>
<dbReference type="Gene3D" id="3.40.50.720">
    <property type="entry name" value="NAD(P)-binding Rossmann-like Domain"/>
    <property type="match status" value="1"/>
</dbReference>
<dbReference type="PANTHER" id="PTHR24321">
    <property type="entry name" value="DEHYDROGENASES, SHORT CHAIN"/>
    <property type="match status" value="1"/>
</dbReference>
<sequence length="259" mass="26210">MSDLELEGRLAHVTGAASGIGWAIAQRLAAAGARVAISDMDADGAVARAAELGDGHFGIGADVRNMEQVTAAIEASVEALGGLDLLVNNAGVEIGKPIVETGEEEFAWLMDINVNGVFRCTKAAVPALAASAAAGKDSAIVNIASLAGVGGVPLLGAYCASKAAVIRFTEVTAIELREAGVRANAVCPAFIDTPMVERLAPAVAAMTGMEFGDVVAVKQGRYGTLEEVAEIVAFLGSDEAAWTTGSHYVLDGGLSGGLL</sequence>
<organism evidence="3">
    <name type="scientific">Paraconexibacter sp. AEG42_29</name>
    <dbReference type="NCBI Taxonomy" id="2997339"/>
    <lineage>
        <taxon>Bacteria</taxon>
        <taxon>Bacillati</taxon>
        <taxon>Actinomycetota</taxon>
        <taxon>Thermoleophilia</taxon>
        <taxon>Solirubrobacterales</taxon>
        <taxon>Paraconexibacteraceae</taxon>
        <taxon>Paraconexibacter</taxon>
    </lineage>
</organism>
<dbReference type="KEGG" id="parq:DSM112329_00564"/>
<dbReference type="InterPro" id="IPR036291">
    <property type="entry name" value="NAD(P)-bd_dom_sf"/>
</dbReference>
<dbReference type="RefSeq" id="WP_354700296.1">
    <property type="nucleotide sequence ID" value="NZ_CP114014.1"/>
</dbReference>
<dbReference type="EMBL" id="CP114014">
    <property type="protein sequence ID" value="XAY03744.1"/>
    <property type="molecule type" value="Genomic_DNA"/>
</dbReference>
<dbReference type="AlphaFoldDB" id="A0AAU7AQA1"/>
<evidence type="ECO:0000256" key="2">
    <source>
        <dbReference type="ARBA" id="ARBA00023002"/>
    </source>
</evidence>
<reference evidence="3" key="1">
    <citation type="submission" date="2022-12" db="EMBL/GenBank/DDBJ databases">
        <title>Paraconexibacter alkalitolerans sp. nov. and Baekduia alba sp. nov., isolated from soil and emended description of the genera Paraconexibacter (Chun et al., 2020) and Baekduia (An et al., 2020).</title>
        <authorList>
            <person name="Vieira S."/>
            <person name="Huber K.J."/>
            <person name="Geppert A."/>
            <person name="Wolf J."/>
            <person name="Neumann-Schaal M."/>
            <person name="Muesken M."/>
            <person name="Overmann J."/>
        </authorList>
    </citation>
    <scope>NUCLEOTIDE SEQUENCE</scope>
    <source>
        <strain evidence="3">AEG42_29</strain>
    </source>
</reference>
<comment type="similarity">
    <text evidence="1">Belongs to the short-chain dehydrogenases/reductases (SDR) family.</text>
</comment>
<dbReference type="EC" id="1.1.1.100" evidence="3"/>
<dbReference type="CDD" id="cd05233">
    <property type="entry name" value="SDR_c"/>
    <property type="match status" value="1"/>
</dbReference>